<name>A0A9X3F4S1_9BACT</name>
<keyword evidence="1" id="KW-0732">Signal</keyword>
<feature type="chain" id="PRO_5040901519" evidence="1">
    <location>
        <begin position="20"/>
        <end position="469"/>
    </location>
</feature>
<dbReference type="InterPro" id="IPR013740">
    <property type="entry name" value="Redoxin"/>
</dbReference>
<dbReference type="EMBL" id="JAPOHD010000015">
    <property type="protein sequence ID" value="MCY1720370.1"/>
    <property type="molecule type" value="Genomic_DNA"/>
</dbReference>
<dbReference type="InterPro" id="IPR036249">
    <property type="entry name" value="Thioredoxin-like_sf"/>
</dbReference>
<dbReference type="AlphaFoldDB" id="A0A9X3F4S1"/>
<dbReference type="GO" id="GO:0016491">
    <property type="term" value="F:oxidoreductase activity"/>
    <property type="evidence" value="ECO:0007669"/>
    <property type="project" value="InterPro"/>
</dbReference>
<dbReference type="RefSeq" id="WP_343332703.1">
    <property type="nucleotide sequence ID" value="NZ_JAPOHD010000015.1"/>
</dbReference>
<evidence type="ECO:0000256" key="1">
    <source>
        <dbReference type="SAM" id="SignalP"/>
    </source>
</evidence>
<evidence type="ECO:0000313" key="3">
    <source>
        <dbReference type="EMBL" id="MCY1720370.1"/>
    </source>
</evidence>
<dbReference type="Gene3D" id="3.40.30.10">
    <property type="entry name" value="Glutaredoxin"/>
    <property type="match status" value="1"/>
</dbReference>
<dbReference type="Pfam" id="PF08534">
    <property type="entry name" value="Redoxin"/>
    <property type="match status" value="1"/>
</dbReference>
<evidence type="ECO:0000259" key="2">
    <source>
        <dbReference type="Pfam" id="PF08534"/>
    </source>
</evidence>
<keyword evidence="4" id="KW-1185">Reference proteome</keyword>
<dbReference type="SUPFAM" id="SSF52833">
    <property type="entry name" value="Thioredoxin-like"/>
    <property type="match status" value="1"/>
</dbReference>
<dbReference type="Proteomes" id="UP001145087">
    <property type="component" value="Unassembled WGS sequence"/>
</dbReference>
<accession>A0A9X3F4S1</accession>
<gene>
    <name evidence="3" type="ORF">OU798_08455</name>
</gene>
<feature type="domain" description="Redoxin" evidence="2">
    <location>
        <begin position="322"/>
        <end position="442"/>
    </location>
</feature>
<proteinExistence type="predicted"/>
<evidence type="ECO:0000313" key="4">
    <source>
        <dbReference type="Proteomes" id="UP001145087"/>
    </source>
</evidence>
<comment type="caution">
    <text evidence="3">The sequence shown here is derived from an EMBL/GenBank/DDBJ whole genome shotgun (WGS) entry which is preliminary data.</text>
</comment>
<protein>
    <submittedName>
        <fullName evidence="3">Redoxin domain-containing protein</fullName>
    </submittedName>
</protein>
<sequence length="469" mass="54355">MRYLLFLFLFCLLPFADFATTIRCSNAEYAEKELHFYKLSDPISGEEELVFTLKFDAAGTCAAEIKNTQTVYTFCEFGVYRGMLFLEPGKTIDLRLPPFREKSFANEKNPYFQPVSFWFISETKDQLNDKISAFEQELNRLTDKQFNQLYFKQSKTVYDSVQMQLNTAFPETTPEAFVNHKKLEVALTKADIFRLRPEDYSEIFDKIKPEYWTHQAFTTAFEKTFDRQLSFSAKAIHGKEVNTAVLKQDIQALLSFTKTKYKVSGDMAELVLLKLLHDGFYSGDFPKAAIKNMVNSDLFIKNSNQTIRTAAKNISTKFSFLQPGEPAPKICLTALSGKQSCTNNTASKFKYIVFADVETVVCQEHLKYLSRVNELFNKHLEIFVVMRDTGDEGIKKFFNEHEVPGTKMIDKANKYVERYEIRSFPQCFLLNEKHNVVFSDTKAPLDGFEQQFGAYLQKELFMRQRNQTR</sequence>
<feature type="signal peptide" evidence="1">
    <location>
        <begin position="1"/>
        <end position="19"/>
    </location>
</feature>
<reference evidence="3" key="1">
    <citation type="submission" date="2022-11" db="EMBL/GenBank/DDBJ databases">
        <title>Marilongibacter aestuarii gen. nov., sp. nov., isolated from tidal flat sediment.</title>
        <authorList>
            <person name="Jiayan W."/>
        </authorList>
    </citation>
    <scope>NUCLEOTIDE SEQUENCE</scope>
    <source>
        <strain evidence="3">Z1-6</strain>
    </source>
</reference>
<organism evidence="3 4">
    <name type="scientific">Draconibacterium aestuarii</name>
    <dbReference type="NCBI Taxonomy" id="2998507"/>
    <lineage>
        <taxon>Bacteria</taxon>
        <taxon>Pseudomonadati</taxon>
        <taxon>Bacteroidota</taxon>
        <taxon>Bacteroidia</taxon>
        <taxon>Marinilabiliales</taxon>
        <taxon>Prolixibacteraceae</taxon>
        <taxon>Draconibacterium</taxon>
    </lineage>
</organism>